<dbReference type="Proteomes" id="UP001443914">
    <property type="component" value="Unassembled WGS sequence"/>
</dbReference>
<keyword evidence="4" id="KW-1185">Reference proteome</keyword>
<evidence type="ECO:0000256" key="1">
    <source>
        <dbReference type="ARBA" id="ARBA00022737"/>
    </source>
</evidence>
<keyword evidence="1" id="KW-0677">Repeat</keyword>
<dbReference type="AlphaFoldDB" id="A0AAW1J3C0"/>
<dbReference type="PANTHER" id="PTHR47937">
    <property type="entry name" value="PLASTID TRANSCRIPTIONALLY ACTIVE CHROMOSOME 2-LIKE PROTEIN"/>
    <property type="match status" value="1"/>
</dbReference>
<evidence type="ECO:0000256" key="2">
    <source>
        <dbReference type="PROSITE-ProRule" id="PRU00708"/>
    </source>
</evidence>
<protein>
    <recommendedName>
        <fullName evidence="5">Pentatricopeptide repeat-containing protein</fullName>
    </recommendedName>
</protein>
<comment type="caution">
    <text evidence="3">The sequence shown here is derived from an EMBL/GenBank/DDBJ whole genome shotgun (WGS) entry which is preliminary data.</text>
</comment>
<sequence>MLTLHRLIKHKNSNIPSLSLLHTTPHSDPPEQIRHIPTRRNQYTAYYDDLVAKAGEARDFPRLRHLLIERINNKCYNSKDTFNFVTKTQNSISNLDDIFDCLASLPSGTPRRSAFDCFVKRLCILGLLDHALQVLDKMRQRKLELNSYTYNPVIQSLIKNRPVKEAVKVLEGMKNNGVEPDTTSYNYLLTAYCMRRDVGSAVGVLERMTKGDARTYDAMVIGTCRVGKVEGAVAIVRAAVDDGVTLMHCTYEHVIKALLDAGYYEQGLKFVLCFAGRVKKLDDVNFDFLGKCLIELKRFDEAKMVVDEMKKRGLFMSEKVKEFWVLHGSKETLCSYTNKTISQ</sequence>
<dbReference type="InterPro" id="IPR002885">
    <property type="entry name" value="PPR_rpt"/>
</dbReference>
<accession>A0AAW1J3C0</accession>
<evidence type="ECO:0000313" key="3">
    <source>
        <dbReference type="EMBL" id="KAK9697356.1"/>
    </source>
</evidence>
<feature type="repeat" description="PPR" evidence="2">
    <location>
        <begin position="181"/>
        <end position="215"/>
    </location>
</feature>
<dbReference type="InterPro" id="IPR011990">
    <property type="entry name" value="TPR-like_helical_dom_sf"/>
</dbReference>
<dbReference type="PROSITE" id="PS51375">
    <property type="entry name" value="PPR"/>
    <property type="match status" value="2"/>
</dbReference>
<dbReference type="Gene3D" id="1.25.40.10">
    <property type="entry name" value="Tetratricopeptide repeat domain"/>
    <property type="match status" value="2"/>
</dbReference>
<reference evidence="3" key="1">
    <citation type="submission" date="2024-03" db="EMBL/GenBank/DDBJ databases">
        <title>WGS assembly of Saponaria officinalis var. Norfolk2.</title>
        <authorList>
            <person name="Jenkins J."/>
            <person name="Shu S."/>
            <person name="Grimwood J."/>
            <person name="Barry K."/>
            <person name="Goodstein D."/>
            <person name="Schmutz J."/>
            <person name="Leebens-Mack J."/>
            <person name="Osbourn A."/>
        </authorList>
    </citation>
    <scope>NUCLEOTIDE SEQUENCE [LARGE SCALE GENOMIC DNA]</scope>
    <source>
        <strain evidence="3">JIC</strain>
    </source>
</reference>
<feature type="repeat" description="PPR" evidence="2">
    <location>
        <begin position="146"/>
        <end position="180"/>
    </location>
</feature>
<name>A0AAW1J3C0_SAPOF</name>
<dbReference type="PANTHER" id="PTHR47937:SF8">
    <property type="entry name" value="PENTATRICOPEPTIDE REPEAT DOMAIN CONTAINING PROTEIN-RELATED"/>
    <property type="match status" value="1"/>
</dbReference>
<gene>
    <name evidence="3" type="ORF">RND81_08G032200</name>
</gene>
<dbReference type="Pfam" id="PF13041">
    <property type="entry name" value="PPR_2"/>
    <property type="match status" value="1"/>
</dbReference>
<dbReference type="EMBL" id="JBDFQZ010000008">
    <property type="protein sequence ID" value="KAK9697356.1"/>
    <property type="molecule type" value="Genomic_DNA"/>
</dbReference>
<organism evidence="3 4">
    <name type="scientific">Saponaria officinalis</name>
    <name type="common">Common soapwort</name>
    <name type="synonym">Lychnis saponaria</name>
    <dbReference type="NCBI Taxonomy" id="3572"/>
    <lineage>
        <taxon>Eukaryota</taxon>
        <taxon>Viridiplantae</taxon>
        <taxon>Streptophyta</taxon>
        <taxon>Embryophyta</taxon>
        <taxon>Tracheophyta</taxon>
        <taxon>Spermatophyta</taxon>
        <taxon>Magnoliopsida</taxon>
        <taxon>eudicotyledons</taxon>
        <taxon>Gunneridae</taxon>
        <taxon>Pentapetalae</taxon>
        <taxon>Caryophyllales</taxon>
        <taxon>Caryophyllaceae</taxon>
        <taxon>Caryophylleae</taxon>
        <taxon>Saponaria</taxon>
    </lineage>
</organism>
<dbReference type="Pfam" id="PF01535">
    <property type="entry name" value="PPR"/>
    <property type="match status" value="2"/>
</dbReference>
<evidence type="ECO:0000313" key="4">
    <source>
        <dbReference type="Proteomes" id="UP001443914"/>
    </source>
</evidence>
<evidence type="ECO:0008006" key="5">
    <source>
        <dbReference type="Google" id="ProtNLM"/>
    </source>
</evidence>
<dbReference type="InterPro" id="IPR052308">
    <property type="entry name" value="PPR_domain-containing"/>
</dbReference>
<proteinExistence type="predicted"/>
<dbReference type="NCBIfam" id="TIGR00756">
    <property type="entry name" value="PPR"/>
    <property type="match status" value="4"/>
</dbReference>